<feature type="binding site" evidence="13">
    <location>
        <position position="276"/>
    </location>
    <ligand>
        <name>Mg(2+)</name>
        <dbReference type="ChEBI" id="CHEBI:18420"/>
        <label>1</label>
    </ligand>
</feature>
<feature type="binding site" evidence="12">
    <location>
        <position position="214"/>
    </location>
    <ligand>
        <name>ATP</name>
        <dbReference type="ChEBI" id="CHEBI:30616"/>
    </ligand>
</feature>
<comment type="cofactor">
    <cofactor evidence="13">
        <name>Mg(2+)</name>
        <dbReference type="ChEBI" id="CHEBI:18420"/>
    </cofactor>
    <text evidence="13">Binds 2 Mg(2+) ions per subunit.</text>
</comment>
<evidence type="ECO:0000259" key="18">
    <source>
        <dbReference type="PROSITE" id="PS51987"/>
    </source>
</evidence>
<evidence type="ECO:0000259" key="17">
    <source>
        <dbReference type="PROSITE" id="PS51986"/>
    </source>
</evidence>
<evidence type="ECO:0000256" key="10">
    <source>
        <dbReference type="ARBA" id="ARBA00049436"/>
    </source>
</evidence>
<evidence type="ECO:0000256" key="2">
    <source>
        <dbReference type="ARBA" id="ARBA00011354"/>
    </source>
</evidence>
<proteinExistence type="inferred from homology"/>
<evidence type="ECO:0000256" key="1">
    <source>
        <dbReference type="ARBA" id="ARBA00009897"/>
    </source>
</evidence>
<dbReference type="STRING" id="1223515.B842_09030"/>
<evidence type="ECO:0000256" key="3">
    <source>
        <dbReference type="ARBA" id="ARBA00012937"/>
    </source>
</evidence>
<gene>
    <name evidence="19" type="ORF">B842_09030</name>
</gene>
<dbReference type="GO" id="GO:0046872">
    <property type="term" value="F:metal ion binding"/>
    <property type="evidence" value="ECO:0007669"/>
    <property type="project" value="UniProtKB-KW"/>
</dbReference>
<reference evidence="19 20" key="1">
    <citation type="submission" date="2013-04" db="EMBL/GenBank/DDBJ databases">
        <title>Complete genome sequence of Corynebacterium humireducens DSM 45392(T), isolated from a wastewater-fed microbial fuel cell.</title>
        <authorList>
            <person name="Ruckert C."/>
            <person name="Albersmeier A."/>
            <person name="Kalinowski J."/>
        </authorList>
    </citation>
    <scope>NUCLEOTIDE SEQUENCE [LARGE SCALE GENOMIC DNA]</scope>
    <source>
        <strain evidence="20">MFC-5</strain>
    </source>
</reference>
<dbReference type="Pfam" id="PF03951">
    <property type="entry name" value="Gln-synt_N"/>
    <property type="match status" value="1"/>
</dbReference>
<dbReference type="InterPro" id="IPR036651">
    <property type="entry name" value="Gln_synt_N_sf"/>
</dbReference>
<evidence type="ECO:0000256" key="4">
    <source>
        <dbReference type="ARBA" id="ARBA00021364"/>
    </source>
</evidence>
<dbReference type="PANTHER" id="PTHR43407:SF1">
    <property type="entry name" value="LENGSIN"/>
    <property type="match status" value="1"/>
</dbReference>
<accession>A0A0B5D3W4</accession>
<evidence type="ECO:0000256" key="15">
    <source>
        <dbReference type="PROSITE-ProRule" id="PRU01330"/>
    </source>
</evidence>
<evidence type="ECO:0000256" key="5">
    <source>
        <dbReference type="ARBA" id="ARBA00022598"/>
    </source>
</evidence>
<dbReference type="InterPro" id="IPR014746">
    <property type="entry name" value="Gln_synth/guanido_kin_cat_dom"/>
</dbReference>
<feature type="binding site" evidence="11">
    <location>
        <position position="335"/>
    </location>
    <ligand>
        <name>L-glutamate</name>
        <dbReference type="ChEBI" id="CHEBI:29985"/>
    </ligand>
</feature>
<dbReference type="RefSeq" id="WP_040086296.1">
    <property type="nucleotide sequence ID" value="NZ_BCSU01000020.1"/>
</dbReference>
<sequence>MSFQSTTDLIDFMRDEGVEYLDIRFTDVPGTEHALTVPAAALTEETAAEGFAFDGSSIAGFTSVDESDMTLMPDVSTAYVDPFRHRKTVNMQFFVHDPFTREAFSRDPRNIARKAEEYMRASGIADECYIGAEAEFFVFDSVRYSTDVHRSFHQVDSDEGWWNSDAETMIDGSPNLGNKIRVNDGYFPVAPYDKTIPVRDEIAHNLSQVGFEIERFHHEVSTGGIQEVNYRFNTLLHAADDLQKFKYIVKNTADAHGKVATFMPKPLLDDGGCGMHAHQSLWKDGRPLFHDEEGYAGLSETARHYIGGLLAHAPAVLAFTNPTVNSYRRLYSGFEAPVNLVYSQRNRSAAIRIPVTGPSAAAKRIEFRAPDPSGNPYLGFAAQLLAGLDGIKNRIEPGDPVDKDLYELEPEEADKVPRVPHSLESSLYALENDHEFLTEGDVFTEDLIEAYIQLKYDNEINPMRQGPTPKEFELYFNC</sequence>
<feature type="binding site" evidence="12">
    <location>
        <begin position="230"/>
        <end position="232"/>
    </location>
    <ligand>
        <name>ATP</name>
        <dbReference type="ChEBI" id="CHEBI:30616"/>
    </ligand>
</feature>
<evidence type="ECO:0000256" key="14">
    <source>
        <dbReference type="PIRSR" id="PIRSR604809-50"/>
    </source>
</evidence>
<feature type="binding site" evidence="12">
    <location>
        <begin position="278"/>
        <end position="280"/>
    </location>
    <ligand>
        <name>ATP</name>
        <dbReference type="ChEBI" id="CHEBI:30616"/>
    </ligand>
</feature>
<dbReference type="PROSITE" id="PS51986">
    <property type="entry name" value="GS_BETA_GRASP"/>
    <property type="match status" value="1"/>
</dbReference>
<feature type="domain" description="GS beta-grasp" evidence="17">
    <location>
        <begin position="16"/>
        <end position="100"/>
    </location>
</feature>
<feature type="binding site" evidence="11">
    <location>
        <position position="368"/>
    </location>
    <ligand>
        <name>L-glutamate</name>
        <dbReference type="ChEBI" id="CHEBI:29985"/>
    </ligand>
</feature>
<dbReference type="NCBIfam" id="TIGR00653">
    <property type="entry name" value="GlnA"/>
    <property type="match status" value="1"/>
</dbReference>
<dbReference type="InterPro" id="IPR008147">
    <property type="entry name" value="Gln_synt_N"/>
</dbReference>
<evidence type="ECO:0000256" key="13">
    <source>
        <dbReference type="PIRSR" id="PIRSR604809-3"/>
    </source>
</evidence>
<keyword evidence="14" id="KW-0597">Phosphoprotein</keyword>
<evidence type="ECO:0000256" key="16">
    <source>
        <dbReference type="RuleBase" id="RU000384"/>
    </source>
</evidence>
<feature type="binding site" evidence="13">
    <location>
        <position position="227"/>
    </location>
    <ligand>
        <name>Mg(2+)</name>
        <dbReference type="ChEBI" id="CHEBI:18420"/>
        <label>2</label>
    </ligand>
</feature>
<feature type="domain" description="GS catalytic" evidence="18">
    <location>
        <begin position="108"/>
        <end position="478"/>
    </location>
</feature>
<evidence type="ECO:0000256" key="8">
    <source>
        <dbReference type="ARBA" id="ARBA00030668"/>
    </source>
</evidence>
<keyword evidence="6 12" id="KW-0547">Nucleotide-binding</keyword>
<dbReference type="Proteomes" id="UP000031524">
    <property type="component" value="Chromosome"/>
</dbReference>
<dbReference type="InterPro" id="IPR004809">
    <property type="entry name" value="Gln_synth_I"/>
</dbReference>
<feature type="binding site" evidence="11">
    <location>
        <position position="329"/>
    </location>
    <ligand>
        <name>L-glutamate</name>
        <dbReference type="ChEBI" id="CHEBI:29985"/>
    </ligand>
</feature>
<organism evidence="19 20">
    <name type="scientific">Corynebacterium humireducens NBRC 106098 = DSM 45392</name>
    <dbReference type="NCBI Taxonomy" id="1223515"/>
    <lineage>
        <taxon>Bacteria</taxon>
        <taxon>Bacillati</taxon>
        <taxon>Actinomycetota</taxon>
        <taxon>Actinomycetes</taxon>
        <taxon>Mycobacteriales</taxon>
        <taxon>Corynebacteriaceae</taxon>
        <taxon>Corynebacterium</taxon>
    </lineage>
</organism>
<feature type="binding site" evidence="11">
    <location>
        <position position="347"/>
    </location>
    <ligand>
        <name>L-glutamate</name>
        <dbReference type="ChEBI" id="CHEBI:29985"/>
    </ligand>
</feature>
<dbReference type="PROSITE" id="PS00180">
    <property type="entry name" value="GLNA_1"/>
    <property type="match status" value="1"/>
</dbReference>
<name>A0A0B5D3W4_9CORY</name>
<keyword evidence="20" id="KW-1185">Reference proteome</keyword>
<dbReference type="KEGG" id="chm:B842_09030"/>
<evidence type="ECO:0000256" key="9">
    <source>
        <dbReference type="ARBA" id="ARBA00033230"/>
    </source>
</evidence>
<dbReference type="SUPFAM" id="SSF55931">
    <property type="entry name" value="Glutamine synthetase/guanido kinase"/>
    <property type="match status" value="1"/>
</dbReference>
<comment type="similarity">
    <text evidence="1 15 16">Belongs to the glutamine synthetase family.</text>
</comment>
<dbReference type="EC" id="6.3.1.2" evidence="3"/>
<dbReference type="AlphaFoldDB" id="A0A0B5D3W4"/>
<evidence type="ECO:0000256" key="11">
    <source>
        <dbReference type="PIRSR" id="PIRSR604809-1"/>
    </source>
</evidence>
<dbReference type="GO" id="GO:0006542">
    <property type="term" value="P:glutamine biosynthetic process"/>
    <property type="evidence" value="ECO:0007669"/>
    <property type="project" value="InterPro"/>
</dbReference>
<feature type="binding site" evidence="13">
    <location>
        <position position="219"/>
    </location>
    <ligand>
        <name>Mg(2+)</name>
        <dbReference type="ChEBI" id="CHEBI:18420"/>
        <label>2</label>
    </ligand>
</feature>
<dbReference type="GO" id="GO:0005524">
    <property type="term" value="F:ATP binding"/>
    <property type="evidence" value="ECO:0007669"/>
    <property type="project" value="UniProtKB-KW"/>
</dbReference>
<feature type="binding site" evidence="13">
    <location>
        <position position="133"/>
    </location>
    <ligand>
        <name>Mg(2+)</name>
        <dbReference type="ChEBI" id="CHEBI:18420"/>
        <label>1</label>
    </ligand>
</feature>
<dbReference type="PROSITE" id="PS51987">
    <property type="entry name" value="GS_CATALYTIC"/>
    <property type="match status" value="1"/>
</dbReference>
<comment type="catalytic activity">
    <reaction evidence="10">
        <text>L-glutamate + NH4(+) + ATP = L-glutamine + ADP + phosphate + H(+)</text>
        <dbReference type="Rhea" id="RHEA:16169"/>
        <dbReference type="ChEBI" id="CHEBI:15378"/>
        <dbReference type="ChEBI" id="CHEBI:28938"/>
        <dbReference type="ChEBI" id="CHEBI:29985"/>
        <dbReference type="ChEBI" id="CHEBI:30616"/>
        <dbReference type="ChEBI" id="CHEBI:43474"/>
        <dbReference type="ChEBI" id="CHEBI:58359"/>
        <dbReference type="ChEBI" id="CHEBI:456216"/>
        <dbReference type="EC" id="6.3.1.2"/>
    </reaction>
</comment>
<feature type="binding site" evidence="13">
    <location>
        <position position="366"/>
    </location>
    <ligand>
        <name>Mg(2+)</name>
        <dbReference type="ChEBI" id="CHEBI:18420"/>
        <label>1</label>
    </ligand>
</feature>
<dbReference type="PANTHER" id="PTHR43407">
    <property type="entry name" value="GLUTAMINE SYNTHETASE"/>
    <property type="match status" value="1"/>
</dbReference>
<dbReference type="GO" id="GO:0005737">
    <property type="term" value="C:cytoplasm"/>
    <property type="evidence" value="ECO:0007669"/>
    <property type="project" value="TreeGrafter"/>
</dbReference>
<dbReference type="GO" id="GO:0016020">
    <property type="term" value="C:membrane"/>
    <property type="evidence" value="ECO:0007669"/>
    <property type="project" value="TreeGrafter"/>
</dbReference>
<keyword evidence="13" id="KW-0479">Metal-binding</keyword>
<evidence type="ECO:0000256" key="12">
    <source>
        <dbReference type="PIRSR" id="PIRSR604809-2"/>
    </source>
</evidence>
<evidence type="ECO:0000313" key="19">
    <source>
        <dbReference type="EMBL" id="AJE33655.1"/>
    </source>
</evidence>
<keyword evidence="7 12" id="KW-0067">ATP-binding</keyword>
<comment type="subunit">
    <text evidence="2">Oligomer of 12 subunits arranged in the form of two hexagons.</text>
</comment>
<dbReference type="Gene3D" id="3.10.20.70">
    <property type="entry name" value="Glutamine synthetase, N-terminal domain"/>
    <property type="match status" value="1"/>
</dbReference>
<evidence type="ECO:0000313" key="20">
    <source>
        <dbReference type="Proteomes" id="UP000031524"/>
    </source>
</evidence>
<protein>
    <recommendedName>
        <fullName evidence="4">Glutamine synthetase</fullName>
        <ecNumber evidence="3">6.3.1.2</ecNumber>
    </recommendedName>
    <alternativeName>
        <fullName evidence="8">Glutamate--ammonia ligase</fullName>
    </alternativeName>
    <alternativeName>
        <fullName evidence="9">Glutamine synthetase I beta</fullName>
    </alternativeName>
</protein>
<keyword evidence="13" id="KW-0460">Magnesium</keyword>
<evidence type="ECO:0000256" key="6">
    <source>
        <dbReference type="ARBA" id="ARBA00022741"/>
    </source>
</evidence>
<dbReference type="SMART" id="SM01230">
    <property type="entry name" value="Gln-synt_C"/>
    <property type="match status" value="1"/>
</dbReference>
<dbReference type="Gene3D" id="3.30.590.10">
    <property type="entry name" value="Glutamine synthetase/guanido kinase, catalytic domain"/>
    <property type="match status" value="1"/>
</dbReference>
<dbReference type="FunFam" id="3.30.590.10:FF:000001">
    <property type="entry name" value="Glutamine synthetase"/>
    <property type="match status" value="1"/>
</dbReference>
<dbReference type="OrthoDB" id="9807095at2"/>
<dbReference type="EMBL" id="CP005286">
    <property type="protein sequence ID" value="AJE33655.1"/>
    <property type="molecule type" value="Genomic_DNA"/>
</dbReference>
<dbReference type="InterPro" id="IPR008146">
    <property type="entry name" value="Gln_synth_cat_dom"/>
</dbReference>
<dbReference type="GO" id="GO:0004356">
    <property type="term" value="F:glutamine synthetase activity"/>
    <property type="evidence" value="ECO:0007669"/>
    <property type="project" value="UniProtKB-EC"/>
</dbReference>
<dbReference type="Pfam" id="PF00120">
    <property type="entry name" value="Gln-synt_C"/>
    <property type="match status" value="1"/>
</dbReference>
<dbReference type="HOGENOM" id="CLU_017290_1_2_11"/>
<dbReference type="GO" id="GO:0019740">
    <property type="term" value="P:nitrogen utilization"/>
    <property type="evidence" value="ECO:0007669"/>
    <property type="project" value="TreeGrafter"/>
</dbReference>
<dbReference type="InterPro" id="IPR027302">
    <property type="entry name" value="Gln_synth_N_conserv_site"/>
</dbReference>
<feature type="modified residue" description="O-AMP-tyrosine" evidence="14">
    <location>
        <position position="406"/>
    </location>
</feature>
<keyword evidence="5" id="KW-0436">Ligase</keyword>
<feature type="binding site" evidence="12">
    <location>
        <position position="347"/>
    </location>
    <ligand>
        <name>ATP</name>
        <dbReference type="ChEBI" id="CHEBI:30616"/>
    </ligand>
</feature>
<evidence type="ECO:0000256" key="7">
    <source>
        <dbReference type="ARBA" id="ARBA00022840"/>
    </source>
</evidence>
<feature type="binding site" evidence="13">
    <location>
        <position position="135"/>
    </location>
    <ligand>
        <name>Mg(2+)</name>
        <dbReference type="ChEBI" id="CHEBI:18420"/>
        <label>2</label>
    </ligand>
</feature>
<dbReference type="SUPFAM" id="SSF54368">
    <property type="entry name" value="Glutamine synthetase, N-terminal domain"/>
    <property type="match status" value="1"/>
</dbReference>